<evidence type="ECO:0000313" key="7">
    <source>
        <dbReference type="EMBL" id="MDT0417559.1"/>
    </source>
</evidence>
<comment type="caution">
    <text evidence="7">The sequence shown here is derived from an EMBL/GenBank/DDBJ whole genome shotgun (WGS) entry which is preliminary data.</text>
</comment>
<proteinExistence type="inferred from homology"/>
<evidence type="ECO:0000256" key="5">
    <source>
        <dbReference type="RuleBase" id="RU004504"/>
    </source>
</evidence>
<evidence type="ECO:0000259" key="6">
    <source>
        <dbReference type="Pfam" id="PF00266"/>
    </source>
</evidence>
<name>A0ABD5E816_9ACTN</name>
<evidence type="ECO:0000256" key="2">
    <source>
        <dbReference type="ARBA" id="ARBA00010447"/>
    </source>
</evidence>
<dbReference type="SUPFAM" id="SSF53383">
    <property type="entry name" value="PLP-dependent transferases"/>
    <property type="match status" value="1"/>
</dbReference>
<dbReference type="GO" id="GO:0008483">
    <property type="term" value="F:transaminase activity"/>
    <property type="evidence" value="ECO:0007669"/>
    <property type="project" value="UniProtKB-KW"/>
</dbReference>
<dbReference type="GO" id="GO:0031071">
    <property type="term" value="F:cysteine desulfurase activity"/>
    <property type="evidence" value="ECO:0007669"/>
    <property type="project" value="UniProtKB-EC"/>
</dbReference>
<dbReference type="Proteomes" id="UP001183607">
    <property type="component" value="Unassembled WGS sequence"/>
</dbReference>
<evidence type="ECO:0000256" key="1">
    <source>
        <dbReference type="ARBA" id="ARBA00001933"/>
    </source>
</evidence>
<reference evidence="8" key="1">
    <citation type="submission" date="2023-07" db="EMBL/GenBank/DDBJ databases">
        <title>30 novel species of actinomycetes from the DSMZ collection.</title>
        <authorList>
            <person name="Nouioui I."/>
        </authorList>
    </citation>
    <scope>NUCLEOTIDE SEQUENCE [LARGE SCALE GENOMIC DNA]</scope>
    <source>
        <strain evidence="8">DSM 41982</strain>
    </source>
</reference>
<keyword evidence="7" id="KW-0808">Transferase</keyword>
<feature type="domain" description="Aminotransferase class V" evidence="6">
    <location>
        <begin position="33"/>
        <end position="391"/>
    </location>
</feature>
<dbReference type="Gene3D" id="3.40.640.10">
    <property type="entry name" value="Type I PLP-dependent aspartate aminotransferase-like (Major domain)"/>
    <property type="match status" value="1"/>
</dbReference>
<organism evidence="7 8">
    <name type="scientific">Streptomyces evansiae</name>
    <dbReference type="NCBI Taxonomy" id="3075535"/>
    <lineage>
        <taxon>Bacteria</taxon>
        <taxon>Bacillati</taxon>
        <taxon>Actinomycetota</taxon>
        <taxon>Actinomycetes</taxon>
        <taxon>Kitasatosporales</taxon>
        <taxon>Streptomycetaceae</taxon>
        <taxon>Streptomyces</taxon>
    </lineage>
</organism>
<gene>
    <name evidence="7" type="ORF">RM574_18910</name>
</gene>
<dbReference type="InterPro" id="IPR015422">
    <property type="entry name" value="PyrdxlP-dep_Trfase_small"/>
</dbReference>
<dbReference type="AlphaFoldDB" id="A0ABD5E816"/>
<evidence type="ECO:0000256" key="3">
    <source>
        <dbReference type="ARBA" id="ARBA00022898"/>
    </source>
</evidence>
<accession>A0ABD5E816</accession>
<keyword evidence="7" id="KW-0032">Aminotransferase</keyword>
<dbReference type="InterPro" id="IPR015421">
    <property type="entry name" value="PyrdxlP-dep_Trfase_major"/>
</dbReference>
<protein>
    <submittedName>
        <fullName evidence="7">Aminotransferase class V-fold PLP-dependent enzyme</fullName>
    </submittedName>
</protein>
<dbReference type="PANTHER" id="PTHR43586:SF8">
    <property type="entry name" value="CYSTEINE DESULFURASE 1, CHLOROPLASTIC"/>
    <property type="match status" value="1"/>
</dbReference>
<dbReference type="InterPro" id="IPR020578">
    <property type="entry name" value="Aminotrans_V_PyrdxlP_BS"/>
</dbReference>
<comment type="cofactor">
    <cofactor evidence="1 5">
        <name>pyridoxal 5'-phosphate</name>
        <dbReference type="ChEBI" id="CHEBI:597326"/>
    </cofactor>
</comment>
<dbReference type="RefSeq" id="WP_093855023.1">
    <property type="nucleotide sequence ID" value="NZ_JAVRER010000029.1"/>
</dbReference>
<evidence type="ECO:0000256" key="4">
    <source>
        <dbReference type="ARBA" id="ARBA00050776"/>
    </source>
</evidence>
<dbReference type="PROSITE" id="PS00595">
    <property type="entry name" value="AA_TRANSFER_CLASS_5"/>
    <property type="match status" value="1"/>
</dbReference>
<sequence>MTEDNDRWEELAAWQREIRAEFPILAAEPHLAYLDSAATAQKPRAVLDAVTAYLTTSNANAARGTYPWANRTTRMIEEVRERVKSFLGDPEPARSRVHFTSGTSEGLRTIARDWLPGYLRDGDEIVVPFADHEANTSPWLEARDLLAARGVRITVHEMPVQSGSGDYDLTALAALLTPRTRFLALTHVHHVYGADMNVHRVRELAGDDVVLCLDAAQSVGHLPISLAALDVDFLVFSGHKALALPGTGAVWSREVRGAPLVPGGWDGTPNTAGIASLGAALAWLEGAGLDRIERWTRGLAERLTDGLSALPAYEVLGCPLSLARGTRVQQRQSIVTFRHRDIESVDLGFILFSEGFMIRADGLCQASGGEKRSSVRVSLHVYNTFEEIDRLLVTLRGLTSS</sequence>
<dbReference type="Pfam" id="PF00266">
    <property type="entry name" value="Aminotran_5"/>
    <property type="match status" value="1"/>
</dbReference>
<evidence type="ECO:0000313" key="8">
    <source>
        <dbReference type="Proteomes" id="UP001183607"/>
    </source>
</evidence>
<comment type="catalytic activity">
    <reaction evidence="4">
        <text>(sulfur carrier)-H + L-cysteine = (sulfur carrier)-SH + L-alanine</text>
        <dbReference type="Rhea" id="RHEA:43892"/>
        <dbReference type="Rhea" id="RHEA-COMP:14737"/>
        <dbReference type="Rhea" id="RHEA-COMP:14739"/>
        <dbReference type="ChEBI" id="CHEBI:29917"/>
        <dbReference type="ChEBI" id="CHEBI:35235"/>
        <dbReference type="ChEBI" id="CHEBI:57972"/>
        <dbReference type="ChEBI" id="CHEBI:64428"/>
        <dbReference type="EC" id="2.8.1.7"/>
    </reaction>
</comment>
<keyword evidence="3" id="KW-0663">Pyridoxal phosphate</keyword>
<dbReference type="Gene3D" id="3.90.1150.10">
    <property type="entry name" value="Aspartate Aminotransferase, domain 1"/>
    <property type="match status" value="2"/>
</dbReference>
<comment type="similarity">
    <text evidence="2">Belongs to the class-V pyridoxal-phosphate-dependent aminotransferase family. Csd subfamily.</text>
</comment>
<dbReference type="InterPro" id="IPR000192">
    <property type="entry name" value="Aminotrans_V_dom"/>
</dbReference>
<dbReference type="PANTHER" id="PTHR43586">
    <property type="entry name" value="CYSTEINE DESULFURASE"/>
    <property type="match status" value="1"/>
</dbReference>
<dbReference type="InterPro" id="IPR015424">
    <property type="entry name" value="PyrdxlP-dep_Trfase"/>
</dbReference>
<dbReference type="EMBL" id="JAVRER010000029">
    <property type="protein sequence ID" value="MDT0417559.1"/>
    <property type="molecule type" value="Genomic_DNA"/>
</dbReference>